<gene>
    <name evidence="2" type="ORF">Baya_7106</name>
</gene>
<evidence type="ECO:0000313" key="3">
    <source>
        <dbReference type="Proteomes" id="UP000319801"/>
    </source>
</evidence>
<feature type="region of interest" description="Disordered" evidence="1">
    <location>
        <begin position="41"/>
        <end position="66"/>
    </location>
</feature>
<organism evidence="2 3">
    <name type="scientific">Bagarius yarrelli</name>
    <name type="common">Goonch</name>
    <name type="synonym">Bagrus yarrelli</name>
    <dbReference type="NCBI Taxonomy" id="175774"/>
    <lineage>
        <taxon>Eukaryota</taxon>
        <taxon>Metazoa</taxon>
        <taxon>Chordata</taxon>
        <taxon>Craniata</taxon>
        <taxon>Vertebrata</taxon>
        <taxon>Euteleostomi</taxon>
        <taxon>Actinopterygii</taxon>
        <taxon>Neopterygii</taxon>
        <taxon>Teleostei</taxon>
        <taxon>Ostariophysi</taxon>
        <taxon>Siluriformes</taxon>
        <taxon>Sisoridae</taxon>
        <taxon>Sisorinae</taxon>
        <taxon>Bagarius</taxon>
    </lineage>
</organism>
<accession>A0A556TZA0</accession>
<sequence length="66" mass="7431">MKGSIRRTMRRRTGSGALIETAAQRRFKKVWRQRSAPLIIPSDRAEEGEDAIPASSASEDKTAHFF</sequence>
<name>A0A556TZA0_BAGYA</name>
<evidence type="ECO:0000256" key="1">
    <source>
        <dbReference type="SAM" id="MobiDB-lite"/>
    </source>
</evidence>
<dbReference type="EMBL" id="VCAZ01000032">
    <property type="protein sequence ID" value="TSL47525.1"/>
    <property type="molecule type" value="Genomic_DNA"/>
</dbReference>
<protein>
    <submittedName>
        <fullName evidence="2">Uncharacterized protein</fullName>
    </submittedName>
</protein>
<dbReference type="Proteomes" id="UP000319801">
    <property type="component" value="Unassembled WGS sequence"/>
</dbReference>
<proteinExistence type="predicted"/>
<dbReference type="AlphaFoldDB" id="A0A556TZA0"/>
<comment type="caution">
    <text evidence="2">The sequence shown here is derived from an EMBL/GenBank/DDBJ whole genome shotgun (WGS) entry which is preliminary data.</text>
</comment>
<keyword evidence="3" id="KW-1185">Reference proteome</keyword>
<evidence type="ECO:0000313" key="2">
    <source>
        <dbReference type="EMBL" id="TSL47525.1"/>
    </source>
</evidence>
<reference evidence="2 3" key="1">
    <citation type="journal article" date="2019" name="Genome Biol. Evol.">
        <title>Whole-Genome Sequencing of the Giant Devil Catfish, Bagarius yarrelli.</title>
        <authorList>
            <person name="Jiang W."/>
            <person name="Lv Y."/>
            <person name="Cheng L."/>
            <person name="Yang K."/>
            <person name="Chao B."/>
            <person name="Wang X."/>
            <person name="Li Y."/>
            <person name="Pan X."/>
            <person name="You X."/>
            <person name="Zhang Y."/>
            <person name="Yang J."/>
            <person name="Li J."/>
            <person name="Zhang X."/>
            <person name="Liu S."/>
            <person name="Sun C."/>
            <person name="Yang J."/>
            <person name="Shi Q."/>
        </authorList>
    </citation>
    <scope>NUCLEOTIDE SEQUENCE [LARGE SCALE GENOMIC DNA]</scope>
    <source>
        <strain evidence="2">JWS20170419001</strain>
        <tissue evidence="2">Muscle</tissue>
    </source>
</reference>